<dbReference type="Gene3D" id="3.40.50.720">
    <property type="entry name" value="NAD(P)-binding Rossmann-like Domain"/>
    <property type="match status" value="1"/>
</dbReference>
<reference evidence="2 3" key="1">
    <citation type="submission" date="2016-04" db="EMBL/GenBank/DDBJ databases">
        <title>A degradative enzymes factory behind the ericoid mycorrhizal symbiosis.</title>
        <authorList>
            <consortium name="DOE Joint Genome Institute"/>
            <person name="Martino E."/>
            <person name="Morin E."/>
            <person name="Grelet G."/>
            <person name="Kuo A."/>
            <person name="Kohler A."/>
            <person name="Daghino S."/>
            <person name="Barry K."/>
            <person name="Choi C."/>
            <person name="Cichocki N."/>
            <person name="Clum A."/>
            <person name="Copeland A."/>
            <person name="Hainaut M."/>
            <person name="Haridas S."/>
            <person name="Labutti K."/>
            <person name="Lindquist E."/>
            <person name="Lipzen A."/>
            <person name="Khouja H.-R."/>
            <person name="Murat C."/>
            <person name="Ohm R."/>
            <person name="Olson A."/>
            <person name="Spatafora J."/>
            <person name="Veneault-Fourrey C."/>
            <person name="Henrissat B."/>
            <person name="Grigoriev I."/>
            <person name="Martin F."/>
            <person name="Perotto S."/>
        </authorList>
    </citation>
    <scope>NUCLEOTIDE SEQUENCE [LARGE SCALE GENOMIC DNA]</scope>
    <source>
        <strain evidence="2 3">F</strain>
    </source>
</reference>
<dbReference type="InterPro" id="IPR036291">
    <property type="entry name" value="NAD(P)-bd_dom_sf"/>
</dbReference>
<organism evidence="2 3">
    <name type="scientific">Hyaloscypha variabilis (strain UAMH 11265 / GT02V1 / F)</name>
    <name type="common">Meliniomyces variabilis</name>
    <dbReference type="NCBI Taxonomy" id="1149755"/>
    <lineage>
        <taxon>Eukaryota</taxon>
        <taxon>Fungi</taxon>
        <taxon>Dikarya</taxon>
        <taxon>Ascomycota</taxon>
        <taxon>Pezizomycotina</taxon>
        <taxon>Leotiomycetes</taxon>
        <taxon>Helotiales</taxon>
        <taxon>Hyaloscyphaceae</taxon>
        <taxon>Hyaloscypha</taxon>
        <taxon>Hyaloscypha variabilis</taxon>
    </lineage>
</organism>
<dbReference type="STRING" id="1149755.A0A2J6QXN9"/>
<dbReference type="EMBL" id="KZ613964">
    <property type="protein sequence ID" value="PMD31033.1"/>
    <property type="molecule type" value="Genomic_DNA"/>
</dbReference>
<evidence type="ECO:0000313" key="3">
    <source>
        <dbReference type="Proteomes" id="UP000235786"/>
    </source>
</evidence>
<dbReference type="Proteomes" id="UP000235786">
    <property type="component" value="Unassembled WGS sequence"/>
</dbReference>
<dbReference type="Pfam" id="PF00106">
    <property type="entry name" value="adh_short"/>
    <property type="match status" value="1"/>
</dbReference>
<dbReference type="SUPFAM" id="SSF51735">
    <property type="entry name" value="NAD(P)-binding Rossmann-fold domains"/>
    <property type="match status" value="1"/>
</dbReference>
<name>A0A2J6QXN9_HYAVF</name>
<gene>
    <name evidence="2" type="ORF">L207DRAFT_501965</name>
</gene>
<keyword evidence="1" id="KW-0560">Oxidoreductase</keyword>
<dbReference type="PANTHER" id="PTHR43157:SF61">
    <property type="entry name" value="DEHYDROGENASE_REDUCTASE FAMILY PROTEIN, PUTATIVE (AFU_ORTHOLOGUE AFUA_3G01250)-RELATED"/>
    <property type="match status" value="1"/>
</dbReference>
<evidence type="ECO:0000256" key="1">
    <source>
        <dbReference type="ARBA" id="ARBA00023002"/>
    </source>
</evidence>
<dbReference type="OrthoDB" id="542013at2759"/>
<protein>
    <submittedName>
        <fullName evidence="2">NAD(P)-binding protein</fullName>
    </submittedName>
</protein>
<dbReference type="PRINTS" id="PR00081">
    <property type="entry name" value="GDHRDH"/>
</dbReference>
<dbReference type="InterPro" id="IPR002347">
    <property type="entry name" value="SDR_fam"/>
</dbReference>
<evidence type="ECO:0000313" key="2">
    <source>
        <dbReference type="EMBL" id="PMD31033.1"/>
    </source>
</evidence>
<dbReference type="AlphaFoldDB" id="A0A2J6QXN9"/>
<keyword evidence="3" id="KW-1185">Reference proteome</keyword>
<accession>A0A2J6QXN9</accession>
<sequence length="333" mass="36386">MATAFRQFVTEQRKELPILATTKNCGGGVFIVTGANVGLGFETAKHLVRLNPLKVILACRNTQAGELAKQDIESVTNCLGIAEVWELDLARYASVKAFAARAIKELGRIDGLIENAGVALDKWSLAEGHETVVTINVIGNFLLAVLLLPKMMASAKQFGVVPHIVLVTSGVAFMMDRAVLAKIQDDVFGGMDDEKGSDMTQRYPLSKLVQIYAGLYFSTLIPTSRTGVVFNLLTPGLFKSQLSRNARFAMRAQVTVANMLFGRTIEMSSRSVLHAVTAGKESHGGYLSNCEVRNDEVPTWVTDENGKQLQKRIWDDLARILNSVEPGCVDRIL</sequence>
<dbReference type="GO" id="GO:0016491">
    <property type="term" value="F:oxidoreductase activity"/>
    <property type="evidence" value="ECO:0007669"/>
    <property type="project" value="UniProtKB-KW"/>
</dbReference>
<dbReference type="PANTHER" id="PTHR43157">
    <property type="entry name" value="PHOSPHATIDYLINOSITOL-GLYCAN BIOSYNTHESIS CLASS F PROTEIN-RELATED"/>
    <property type="match status" value="1"/>
</dbReference>
<proteinExistence type="predicted"/>